<evidence type="ECO:0000313" key="3">
    <source>
        <dbReference type="Proteomes" id="UP001589797"/>
    </source>
</evidence>
<evidence type="ECO:0000259" key="1">
    <source>
        <dbReference type="Pfam" id="PF08808"/>
    </source>
</evidence>
<organism evidence="2 3">
    <name type="scientific">Fontibacter flavus</name>
    <dbReference type="NCBI Taxonomy" id="654838"/>
    <lineage>
        <taxon>Bacteria</taxon>
        <taxon>Pseudomonadati</taxon>
        <taxon>Bacteroidota</taxon>
        <taxon>Cytophagia</taxon>
        <taxon>Cytophagales</taxon>
        <taxon>Cyclobacteriaceae</taxon>
        <taxon>Fontibacter</taxon>
    </lineage>
</organism>
<sequence>MNVKSIFENIYRKVSKVIENKLKDDDETAIHHFNELMKKYKKKDEDLSSNANEYNGKMSFDEFQCLDLKDFFRIRPAIWENEKIKLLTKEDLFHIKFNERRKCKNYRFSISGIPALYLGDSIELCEKEIFYDKDISQYYVSQFRNRDNFKVITIDFPELAIWGLKNGHPGTVALRFFAYLPF</sequence>
<dbReference type="RefSeq" id="WP_382388229.1">
    <property type="nucleotide sequence ID" value="NZ_JBHLWI010000038.1"/>
</dbReference>
<protein>
    <submittedName>
        <fullName evidence="2">RES family NAD+ phosphorylase</fullName>
    </submittedName>
</protein>
<feature type="domain" description="RES" evidence="1">
    <location>
        <begin position="101"/>
        <end position="161"/>
    </location>
</feature>
<comment type="caution">
    <text evidence="2">The sequence shown here is derived from an EMBL/GenBank/DDBJ whole genome shotgun (WGS) entry which is preliminary data.</text>
</comment>
<dbReference type="EMBL" id="JBHLWI010000038">
    <property type="protein sequence ID" value="MFC0263739.1"/>
    <property type="molecule type" value="Genomic_DNA"/>
</dbReference>
<dbReference type="Pfam" id="PF08808">
    <property type="entry name" value="RES"/>
    <property type="match status" value="1"/>
</dbReference>
<proteinExistence type="predicted"/>
<dbReference type="InterPro" id="IPR014914">
    <property type="entry name" value="RES_dom"/>
</dbReference>
<accession>A0ABV6FVU3</accession>
<dbReference type="Proteomes" id="UP001589797">
    <property type="component" value="Unassembled WGS sequence"/>
</dbReference>
<name>A0ABV6FVU3_9BACT</name>
<gene>
    <name evidence="2" type="ORF">ACFFIP_13685</name>
</gene>
<reference evidence="2 3" key="1">
    <citation type="submission" date="2024-09" db="EMBL/GenBank/DDBJ databases">
        <authorList>
            <person name="Sun Q."/>
            <person name="Mori K."/>
        </authorList>
    </citation>
    <scope>NUCLEOTIDE SEQUENCE [LARGE SCALE GENOMIC DNA]</scope>
    <source>
        <strain evidence="2 3">CCM 7650</strain>
    </source>
</reference>
<keyword evidence="3" id="KW-1185">Reference proteome</keyword>
<evidence type="ECO:0000313" key="2">
    <source>
        <dbReference type="EMBL" id="MFC0263739.1"/>
    </source>
</evidence>